<dbReference type="Gene3D" id="6.10.250.240">
    <property type="match status" value="1"/>
</dbReference>
<keyword evidence="5 7" id="KW-0233">DNA recombination</keyword>
<keyword evidence="2 7" id="KW-0227">DNA damage</keyword>
<evidence type="ECO:0000256" key="1">
    <source>
        <dbReference type="ARBA" id="ARBA00022723"/>
    </source>
</evidence>
<proteinExistence type="inferred from homology"/>
<evidence type="ECO:0000256" key="7">
    <source>
        <dbReference type="HAMAP-Rule" id="MF_00017"/>
    </source>
</evidence>
<dbReference type="SUPFAM" id="SSF111304">
    <property type="entry name" value="Recombination protein RecR"/>
    <property type="match status" value="1"/>
</dbReference>
<dbReference type="InterPro" id="IPR034137">
    <property type="entry name" value="TOPRIM_RecR"/>
</dbReference>
<dbReference type="InterPro" id="IPR000093">
    <property type="entry name" value="DNA_Rcmb_RecR"/>
</dbReference>
<dbReference type="PANTHER" id="PTHR30446:SF0">
    <property type="entry name" value="RECOMBINATION PROTEIN RECR"/>
    <property type="match status" value="1"/>
</dbReference>
<protein>
    <recommendedName>
        <fullName evidence="7">Recombination protein RecR</fullName>
    </recommendedName>
</protein>
<dbReference type="AlphaFoldDB" id="A0A368DS82"/>
<dbReference type="Gene3D" id="1.10.8.420">
    <property type="entry name" value="RecR Domain 1"/>
    <property type="match status" value="1"/>
</dbReference>
<keyword evidence="6 7" id="KW-0234">DNA repair</keyword>
<evidence type="ECO:0000256" key="3">
    <source>
        <dbReference type="ARBA" id="ARBA00022771"/>
    </source>
</evidence>
<dbReference type="PROSITE" id="PS50880">
    <property type="entry name" value="TOPRIM"/>
    <property type="match status" value="1"/>
</dbReference>
<keyword evidence="3 7" id="KW-0863">Zinc-finger</keyword>
<dbReference type="Gene3D" id="3.40.1360.10">
    <property type="match status" value="1"/>
</dbReference>
<dbReference type="GO" id="GO:0006310">
    <property type="term" value="P:DNA recombination"/>
    <property type="evidence" value="ECO:0007669"/>
    <property type="project" value="UniProtKB-UniRule"/>
</dbReference>
<evidence type="ECO:0000256" key="5">
    <source>
        <dbReference type="ARBA" id="ARBA00023172"/>
    </source>
</evidence>
<evidence type="ECO:0000313" key="9">
    <source>
        <dbReference type="EMBL" id="RCL74687.1"/>
    </source>
</evidence>
<evidence type="ECO:0000256" key="4">
    <source>
        <dbReference type="ARBA" id="ARBA00022833"/>
    </source>
</evidence>
<accession>A0A368DS82</accession>
<dbReference type="GO" id="GO:0008270">
    <property type="term" value="F:zinc ion binding"/>
    <property type="evidence" value="ECO:0007669"/>
    <property type="project" value="UniProtKB-KW"/>
</dbReference>
<evidence type="ECO:0000313" key="10">
    <source>
        <dbReference type="Proteomes" id="UP000253570"/>
    </source>
</evidence>
<dbReference type="NCBIfam" id="TIGR00615">
    <property type="entry name" value="recR"/>
    <property type="match status" value="1"/>
</dbReference>
<dbReference type="PROSITE" id="PS01300">
    <property type="entry name" value="RECR"/>
    <property type="match status" value="1"/>
</dbReference>
<dbReference type="InterPro" id="IPR015967">
    <property type="entry name" value="Rcmb_RecR_Znf"/>
</dbReference>
<dbReference type="HAMAP" id="MF_00017">
    <property type="entry name" value="RecR"/>
    <property type="match status" value="1"/>
</dbReference>
<dbReference type="PANTHER" id="PTHR30446">
    <property type="entry name" value="RECOMBINATION PROTEIN RECR"/>
    <property type="match status" value="1"/>
</dbReference>
<organism evidence="9 10">
    <name type="scientific">PS1 clade bacterium</name>
    <dbReference type="NCBI Taxonomy" id="2175152"/>
    <lineage>
        <taxon>Bacteria</taxon>
        <taxon>Pseudomonadati</taxon>
        <taxon>Pseudomonadota</taxon>
        <taxon>Alphaproteobacteria</taxon>
        <taxon>PS1 clade</taxon>
    </lineage>
</organism>
<comment type="function">
    <text evidence="7">May play a role in DNA repair. It seems to be involved in an RecBC-independent recombinational process of DNA repair. It may act with RecF and RecO.</text>
</comment>
<evidence type="ECO:0000256" key="2">
    <source>
        <dbReference type="ARBA" id="ARBA00022763"/>
    </source>
</evidence>
<dbReference type="EMBL" id="QOQD01000001">
    <property type="protein sequence ID" value="RCL74687.1"/>
    <property type="molecule type" value="Genomic_DNA"/>
</dbReference>
<dbReference type="SMART" id="SM00493">
    <property type="entry name" value="TOPRIM"/>
    <property type="match status" value="1"/>
</dbReference>
<dbReference type="InterPro" id="IPR006171">
    <property type="entry name" value="TOPRIM_dom"/>
</dbReference>
<dbReference type="Proteomes" id="UP000253570">
    <property type="component" value="Unassembled WGS sequence"/>
</dbReference>
<dbReference type="InterPro" id="IPR023627">
    <property type="entry name" value="Rcmb_RecR"/>
</dbReference>
<feature type="domain" description="Toprim" evidence="8">
    <location>
        <begin position="82"/>
        <end position="177"/>
    </location>
</feature>
<keyword evidence="1 7" id="KW-0479">Metal-binding</keyword>
<reference evidence="9 10" key="1">
    <citation type="journal article" date="2018" name="Microbiome">
        <title>Fine metagenomic profile of the Mediterranean stratified and mixed water columns revealed by assembly and recruitment.</title>
        <authorList>
            <person name="Haro-Moreno J.M."/>
            <person name="Lopez-Perez M."/>
            <person name="De La Torre J.R."/>
            <person name="Picazo A."/>
            <person name="Camacho A."/>
            <person name="Rodriguez-Valera F."/>
        </authorList>
    </citation>
    <scope>NUCLEOTIDE SEQUENCE [LARGE SCALE GENOMIC DNA]</scope>
    <source>
        <strain evidence="9">MED-G57</strain>
    </source>
</reference>
<sequence>MAPSEKNEIENFIRLLSKLPGLGPRSGRRAALEIIKRKDQLLTPLRESFIEISEKIIVCENCNNIDVISPCSICTDVRRDESIICVVEEVSDLWAIERSGAVKGYYHILGGVLNALDGIGPDQLHINNLNKRIKENQVSEVILALSATIDGQTTMHYLSDLLQNDKIRISKLAHGIPVGGELDYLDDGTLMQAIVSRTNTD</sequence>
<keyword evidence="4 7" id="KW-0862">Zinc</keyword>
<name>A0A368DS82_9PROT</name>
<evidence type="ECO:0000259" key="8">
    <source>
        <dbReference type="PROSITE" id="PS50880"/>
    </source>
</evidence>
<dbReference type="Pfam" id="PF21175">
    <property type="entry name" value="RecR_C"/>
    <property type="match status" value="1"/>
</dbReference>
<comment type="caution">
    <text evidence="9">The sequence shown here is derived from an EMBL/GenBank/DDBJ whole genome shotgun (WGS) entry which is preliminary data.</text>
</comment>
<evidence type="ECO:0000256" key="6">
    <source>
        <dbReference type="ARBA" id="ARBA00023204"/>
    </source>
</evidence>
<dbReference type="Pfam" id="PF13662">
    <property type="entry name" value="Toprim_4"/>
    <property type="match status" value="1"/>
</dbReference>
<dbReference type="CDD" id="cd01025">
    <property type="entry name" value="TOPRIM_recR"/>
    <property type="match status" value="1"/>
</dbReference>
<dbReference type="GO" id="GO:0006281">
    <property type="term" value="P:DNA repair"/>
    <property type="evidence" value="ECO:0007669"/>
    <property type="project" value="UniProtKB-UniRule"/>
</dbReference>
<comment type="similarity">
    <text evidence="7">Belongs to the RecR family.</text>
</comment>
<dbReference type="GO" id="GO:0003677">
    <property type="term" value="F:DNA binding"/>
    <property type="evidence" value="ECO:0007669"/>
    <property type="project" value="UniProtKB-UniRule"/>
</dbReference>
<feature type="zinc finger region" description="C4-type" evidence="7">
    <location>
        <begin position="59"/>
        <end position="74"/>
    </location>
</feature>
<gene>
    <name evidence="7" type="primary">recR</name>
    <name evidence="9" type="ORF">DBW71_00645</name>
</gene>